<reference evidence="2 3" key="1">
    <citation type="journal article" date="2018" name="New Phytol.">
        <title>Phylogenomics of Endogonaceae and evolution of mycorrhizas within Mucoromycota.</title>
        <authorList>
            <person name="Chang Y."/>
            <person name="Desiro A."/>
            <person name="Na H."/>
            <person name="Sandor L."/>
            <person name="Lipzen A."/>
            <person name="Clum A."/>
            <person name="Barry K."/>
            <person name="Grigoriev I.V."/>
            <person name="Martin F.M."/>
            <person name="Stajich J.E."/>
            <person name="Smith M.E."/>
            <person name="Bonito G."/>
            <person name="Spatafora J.W."/>
        </authorList>
    </citation>
    <scope>NUCLEOTIDE SEQUENCE [LARGE SCALE GENOMIC DNA]</scope>
    <source>
        <strain evidence="2 3">AD002</strain>
    </source>
</reference>
<evidence type="ECO:0000256" key="1">
    <source>
        <dbReference type="SAM" id="MobiDB-lite"/>
    </source>
</evidence>
<dbReference type="Proteomes" id="UP000274822">
    <property type="component" value="Unassembled WGS sequence"/>
</dbReference>
<accession>A0A433QJ51</accession>
<evidence type="ECO:0000313" key="3">
    <source>
        <dbReference type="Proteomes" id="UP000274822"/>
    </source>
</evidence>
<protein>
    <submittedName>
        <fullName evidence="2">Uncharacterized protein</fullName>
    </submittedName>
</protein>
<feature type="compositionally biased region" description="Pro residues" evidence="1">
    <location>
        <begin position="532"/>
        <end position="541"/>
    </location>
</feature>
<gene>
    <name evidence="2" type="ORF">BC938DRAFT_480445</name>
</gene>
<sequence>MPSADIIKKYNFIASRICHGFTVLDFYRKFKYPHGARAAAERDYLDALDALISNKSQTRASVMRKAKHLRTKAKADFEQPQVRGMGWESLEHDTRSLMKPDDFFYYYIPFIAAMQKKLDTEVRLHVMEEHVSMSASVKSAFLQRNGHAGLLSLEGETKNDSESIVGDKGETESIAGDDGMSHELLATDSQATDQFSSLVLDSEFTLEEIWEKIMSRLNKSESCIQSIESRIIDLAEWNNVEWRRILETGDHGALIRRTRRMMEKTAVDAKVRNIIGNPPDGLMSIAALRTWKMAFESIDGEDARLAAEIVGYFEETFSREINILIQDLRERDVVMKILGPLLGNLLEKFDIGRFEVFWIEKECKAVTARKRRHVDAKYSILCNNTVKMDMIVEMRGYEAELLLLEIGNTDSAEPTNGNKCRLDRSKLKIALKDCVDMFWWRLGLKKKQLQEMFLIGLQIIGHRWIAYSMSYDPTSEFYFFNHLATFELPTTLSNLEDFLPRFILNLLSLRRTLLQQDKRLRQLISANREHTPSPPASPPQPTSTTPNEKKQKGDPFEIFDNVYEDE</sequence>
<proteinExistence type="predicted"/>
<feature type="region of interest" description="Disordered" evidence="1">
    <location>
        <begin position="526"/>
        <end position="566"/>
    </location>
</feature>
<name>A0A433QJ51_9FUNG</name>
<organism evidence="2 3">
    <name type="scientific">Jimgerdemannia flammicorona</name>
    <dbReference type="NCBI Taxonomy" id="994334"/>
    <lineage>
        <taxon>Eukaryota</taxon>
        <taxon>Fungi</taxon>
        <taxon>Fungi incertae sedis</taxon>
        <taxon>Mucoromycota</taxon>
        <taxon>Mucoromycotina</taxon>
        <taxon>Endogonomycetes</taxon>
        <taxon>Endogonales</taxon>
        <taxon>Endogonaceae</taxon>
        <taxon>Jimgerdemannia</taxon>
    </lineage>
</organism>
<evidence type="ECO:0000313" key="2">
    <source>
        <dbReference type="EMBL" id="RUS29621.1"/>
    </source>
</evidence>
<dbReference type="AlphaFoldDB" id="A0A433QJ51"/>
<comment type="caution">
    <text evidence="2">The sequence shown here is derived from an EMBL/GenBank/DDBJ whole genome shotgun (WGS) entry which is preliminary data.</text>
</comment>
<keyword evidence="3" id="KW-1185">Reference proteome</keyword>
<dbReference type="EMBL" id="RBNJ01004924">
    <property type="protein sequence ID" value="RUS29621.1"/>
    <property type="molecule type" value="Genomic_DNA"/>
</dbReference>